<feature type="compositionally biased region" description="Low complexity" evidence="8">
    <location>
        <begin position="374"/>
        <end position="384"/>
    </location>
</feature>
<evidence type="ECO:0000256" key="6">
    <source>
        <dbReference type="ARBA" id="ARBA00022833"/>
    </source>
</evidence>
<feature type="transmembrane region" description="Helical" evidence="9">
    <location>
        <begin position="272"/>
        <end position="294"/>
    </location>
</feature>
<protein>
    <submittedName>
        <fullName evidence="11">E3 ubiquitin-protein ligase MARCH1-like</fullName>
    </submittedName>
</protein>
<dbReference type="AlphaFoldDB" id="A0A6F9DL54"/>
<keyword evidence="7" id="KW-0391">Immunity</keyword>
<evidence type="ECO:0000256" key="8">
    <source>
        <dbReference type="SAM" id="MobiDB-lite"/>
    </source>
</evidence>
<keyword evidence="9" id="KW-0472">Membrane</keyword>
<keyword evidence="6" id="KW-0862">Zinc</keyword>
<sequence>MQNVETYGSSFDEDSIRPLIHEKESSLSRKEKNFVQAIQMLEKGSSNGEAPVQLHNMSVHFVNGNVKPLLEQIKDDVSNEVEEVVMTETAATEQDSIQVENEKVDTTKLNESNTTNQPEGSASEVKQLVKEKLTKVSTESCTGQRTEAPTRSNTCENCGQELTSKTTVKKEEIDKSPSDSSIFTCNMSTVSAASFCRICHCESGAEAGPLIAPCRCKGTLEFVHQSCLQQWIKSSDYKHCELCGFHFSMNSKLKPITKWEKLSMSTSERRKIICSVMFHVIAITCVIWSLYVLIERTADELKMGKLHWPFWTKLVVVAIGFTGGLVFMYVQCKVYVQLWRRLKAFNRIIYVQDQPVIPNVTSAAGNNKNSGEQAPSSPSTSSASNNRDEVVVVDVCQEEIPTVV</sequence>
<evidence type="ECO:0000259" key="10">
    <source>
        <dbReference type="PROSITE" id="PS51292"/>
    </source>
</evidence>
<name>A0A6F9DL54_9ASCI</name>
<dbReference type="GO" id="GO:0005768">
    <property type="term" value="C:endosome"/>
    <property type="evidence" value="ECO:0007669"/>
    <property type="project" value="UniProtKB-SubCell"/>
</dbReference>
<dbReference type="PROSITE" id="PS51292">
    <property type="entry name" value="ZF_RING_CH"/>
    <property type="match status" value="1"/>
</dbReference>
<evidence type="ECO:0000256" key="1">
    <source>
        <dbReference type="ARBA" id="ARBA00004127"/>
    </source>
</evidence>
<dbReference type="GO" id="GO:0005765">
    <property type="term" value="C:lysosomal membrane"/>
    <property type="evidence" value="ECO:0007669"/>
    <property type="project" value="UniProtKB-SubCell"/>
</dbReference>
<dbReference type="EMBL" id="LR787783">
    <property type="protein sequence ID" value="CAB3263645.1"/>
    <property type="molecule type" value="mRNA"/>
</dbReference>
<accession>A0A6F9DL54</accession>
<feature type="domain" description="RING-CH-type" evidence="10">
    <location>
        <begin position="188"/>
        <end position="250"/>
    </location>
</feature>
<evidence type="ECO:0000256" key="3">
    <source>
        <dbReference type="ARBA" id="ARBA00004656"/>
    </source>
</evidence>
<dbReference type="SUPFAM" id="SSF57850">
    <property type="entry name" value="RING/U-box"/>
    <property type="match status" value="1"/>
</dbReference>
<dbReference type="InterPro" id="IPR013083">
    <property type="entry name" value="Znf_RING/FYVE/PHD"/>
</dbReference>
<dbReference type="GO" id="GO:0002376">
    <property type="term" value="P:immune system process"/>
    <property type="evidence" value="ECO:0007669"/>
    <property type="project" value="UniProtKB-KW"/>
</dbReference>
<evidence type="ECO:0000256" key="7">
    <source>
        <dbReference type="ARBA" id="ARBA00022859"/>
    </source>
</evidence>
<keyword evidence="9" id="KW-1133">Transmembrane helix</keyword>
<organism evidence="11">
    <name type="scientific">Phallusia mammillata</name>
    <dbReference type="NCBI Taxonomy" id="59560"/>
    <lineage>
        <taxon>Eukaryota</taxon>
        <taxon>Metazoa</taxon>
        <taxon>Chordata</taxon>
        <taxon>Tunicata</taxon>
        <taxon>Ascidiacea</taxon>
        <taxon>Phlebobranchia</taxon>
        <taxon>Ascidiidae</taxon>
        <taxon>Phallusia</taxon>
    </lineage>
</organism>
<proteinExistence type="evidence at transcript level"/>
<evidence type="ECO:0000256" key="4">
    <source>
        <dbReference type="ARBA" id="ARBA00022723"/>
    </source>
</evidence>
<keyword evidence="9" id="KW-0812">Transmembrane</keyword>
<dbReference type="GO" id="GO:0008270">
    <property type="term" value="F:zinc ion binding"/>
    <property type="evidence" value="ECO:0007669"/>
    <property type="project" value="UniProtKB-KW"/>
</dbReference>
<dbReference type="Pfam" id="PF12906">
    <property type="entry name" value="RINGv"/>
    <property type="match status" value="1"/>
</dbReference>
<dbReference type="PANTHER" id="PTHR45981">
    <property type="entry name" value="LD02310P"/>
    <property type="match status" value="1"/>
</dbReference>
<feature type="compositionally biased region" description="Polar residues" evidence="8">
    <location>
        <begin position="362"/>
        <end position="373"/>
    </location>
</feature>
<evidence type="ECO:0000256" key="2">
    <source>
        <dbReference type="ARBA" id="ARBA00004177"/>
    </source>
</evidence>
<reference evidence="11" key="1">
    <citation type="submission" date="2020-04" db="EMBL/GenBank/DDBJ databases">
        <authorList>
            <person name="Neveu A P."/>
        </authorList>
    </citation>
    <scope>NUCLEOTIDE SEQUENCE</scope>
    <source>
        <tissue evidence="11">Whole embryo</tissue>
    </source>
</reference>
<dbReference type="SMART" id="SM00744">
    <property type="entry name" value="RINGv"/>
    <property type="match status" value="1"/>
</dbReference>
<keyword evidence="5" id="KW-0863">Zinc-finger</keyword>
<feature type="transmembrane region" description="Helical" evidence="9">
    <location>
        <begin position="314"/>
        <end position="336"/>
    </location>
</feature>
<dbReference type="InterPro" id="IPR011016">
    <property type="entry name" value="Znf_RING-CH"/>
</dbReference>
<keyword evidence="4" id="KW-0479">Metal-binding</keyword>
<comment type="subcellular location">
    <subcellularLocation>
        <location evidence="1">Endomembrane system</location>
        <topology evidence="1">Multi-pass membrane protein</topology>
    </subcellularLocation>
    <subcellularLocation>
        <location evidence="2">Endosome</location>
    </subcellularLocation>
    <subcellularLocation>
        <location evidence="3">Lysosome membrane</location>
    </subcellularLocation>
</comment>
<dbReference type="Gene3D" id="3.30.40.10">
    <property type="entry name" value="Zinc/RING finger domain, C3HC4 (zinc finger)"/>
    <property type="match status" value="1"/>
</dbReference>
<evidence type="ECO:0000256" key="9">
    <source>
        <dbReference type="SAM" id="Phobius"/>
    </source>
</evidence>
<gene>
    <name evidence="11" type="primary">March1</name>
</gene>
<evidence type="ECO:0000313" key="11">
    <source>
        <dbReference type="EMBL" id="CAB3263645.1"/>
    </source>
</evidence>
<feature type="region of interest" description="Disordered" evidence="8">
    <location>
        <begin position="362"/>
        <end position="386"/>
    </location>
</feature>
<evidence type="ECO:0000256" key="5">
    <source>
        <dbReference type="ARBA" id="ARBA00022771"/>
    </source>
</evidence>